<evidence type="ECO:0000313" key="8">
    <source>
        <dbReference type="EMBL" id="SFB85876.1"/>
    </source>
</evidence>
<dbReference type="GO" id="GO:0071978">
    <property type="term" value="P:bacterial-type flagellum-dependent swarming motility"/>
    <property type="evidence" value="ECO:0007669"/>
    <property type="project" value="TreeGrafter"/>
</dbReference>
<dbReference type="GO" id="GO:0009425">
    <property type="term" value="C:bacterial-type flagellum basal body"/>
    <property type="evidence" value="ECO:0007669"/>
    <property type="project" value="UniProtKB-SubCell"/>
</dbReference>
<dbReference type="PANTHER" id="PTHR30435">
    <property type="entry name" value="FLAGELLAR PROTEIN"/>
    <property type="match status" value="1"/>
</dbReference>
<keyword evidence="8" id="KW-0969">Cilium</keyword>
<gene>
    <name evidence="8" type="ORF">SAMN02745150_01092</name>
</gene>
<feature type="domain" description="Flagellar hook protein FlgE/F/G-like D1" evidence="7">
    <location>
        <begin position="102"/>
        <end position="153"/>
    </location>
</feature>
<dbReference type="STRING" id="34097.SAMN02745150_01092"/>
<dbReference type="Pfam" id="PF00460">
    <property type="entry name" value="Flg_bb_rod"/>
    <property type="match status" value="1"/>
</dbReference>
<evidence type="ECO:0000259" key="6">
    <source>
        <dbReference type="Pfam" id="PF06429"/>
    </source>
</evidence>
<dbReference type="Pfam" id="PF06429">
    <property type="entry name" value="Flg_bbr_C"/>
    <property type="match status" value="1"/>
</dbReference>
<sequence length="278" mass="31060">MVKGLYTGASGMLVLQESMNSIAQNLSNVNTDGYKRETAVLKAFPEMLARRVNDDGQVKFPLGSFDKAPIAGKIGTGVEYNEAFVRFEQGSLMETGSEFDFALEGDGFFTLETPNGIRYSRNGSFTISSDGYVVDSHGNYLIGEQGRIQVARNNFKVDKQANITTNADIAFDEFTSITSNDWQSEISLGKLKLVDFKHKRYLVREGNHLYAETKFSGVPRDLENPKVLQGFLEKSTVQPVDEMVRMIEVQRLYEANQKVIQTQDELVGHAVNRVMKGN</sequence>
<dbReference type="InterPro" id="IPR010930">
    <property type="entry name" value="Flg_bb/hook_C_dom"/>
</dbReference>
<dbReference type="SUPFAM" id="SSF117143">
    <property type="entry name" value="Flagellar hook protein flgE"/>
    <property type="match status" value="1"/>
</dbReference>
<dbReference type="EMBL" id="FOKY01000012">
    <property type="protein sequence ID" value="SFB85876.1"/>
    <property type="molecule type" value="Genomic_DNA"/>
</dbReference>
<dbReference type="InterPro" id="IPR020013">
    <property type="entry name" value="Flagellar_FlgE/F/G"/>
</dbReference>
<proteinExistence type="inferred from homology"/>
<dbReference type="RefSeq" id="WP_092319428.1">
    <property type="nucleotide sequence ID" value="NZ_FOKY01000012.1"/>
</dbReference>
<reference evidence="9" key="1">
    <citation type="submission" date="2016-10" db="EMBL/GenBank/DDBJ databases">
        <authorList>
            <person name="Varghese N."/>
            <person name="Submissions S."/>
        </authorList>
    </citation>
    <scope>NUCLEOTIDE SEQUENCE [LARGE SCALE GENOMIC DNA]</scope>
    <source>
        <strain evidence="9">ATCC 43811</strain>
    </source>
</reference>
<name>A0A1I1EGM9_BREAD</name>
<evidence type="ECO:0000259" key="5">
    <source>
        <dbReference type="Pfam" id="PF00460"/>
    </source>
</evidence>
<dbReference type="InterPro" id="IPR037925">
    <property type="entry name" value="FlgE/F/G-like"/>
</dbReference>
<evidence type="ECO:0000259" key="7">
    <source>
        <dbReference type="Pfam" id="PF22692"/>
    </source>
</evidence>
<accession>A0A1I1EGM9</accession>
<evidence type="ECO:0000256" key="2">
    <source>
        <dbReference type="ARBA" id="ARBA00009677"/>
    </source>
</evidence>
<evidence type="ECO:0000313" key="9">
    <source>
        <dbReference type="Proteomes" id="UP000240042"/>
    </source>
</evidence>
<protein>
    <submittedName>
        <fullName evidence="8">Flagellar basal-body rod protein FlgG</fullName>
    </submittedName>
</protein>
<dbReference type="Pfam" id="PF22692">
    <property type="entry name" value="LlgE_F_G_D1"/>
    <property type="match status" value="1"/>
</dbReference>
<evidence type="ECO:0000256" key="1">
    <source>
        <dbReference type="ARBA" id="ARBA00004117"/>
    </source>
</evidence>
<evidence type="ECO:0000256" key="4">
    <source>
        <dbReference type="RuleBase" id="RU362116"/>
    </source>
</evidence>
<comment type="subcellular location">
    <subcellularLocation>
        <location evidence="1 4">Bacterial flagellum basal body</location>
    </subcellularLocation>
</comment>
<feature type="domain" description="Flagellar basal-body/hook protein C-terminal" evidence="6">
    <location>
        <begin position="229"/>
        <end position="268"/>
    </location>
</feature>
<dbReference type="InterPro" id="IPR053967">
    <property type="entry name" value="LlgE_F_G-like_D1"/>
</dbReference>
<comment type="similarity">
    <text evidence="2 4">Belongs to the flagella basal body rod proteins family.</text>
</comment>
<dbReference type="NCBIfam" id="TIGR03506">
    <property type="entry name" value="FlgEFG_subfam"/>
    <property type="match status" value="1"/>
</dbReference>
<keyword evidence="8" id="KW-0282">Flagellum</keyword>
<feature type="domain" description="Flagellar basal body rod protein N-terminal" evidence="5">
    <location>
        <begin position="5"/>
        <end position="35"/>
    </location>
</feature>
<dbReference type="PANTHER" id="PTHR30435:SF19">
    <property type="entry name" value="FLAGELLAR BASAL-BODY ROD PROTEIN FLGG"/>
    <property type="match status" value="1"/>
</dbReference>
<organism evidence="8 9">
    <name type="scientific">Brevinema andersonii</name>
    <dbReference type="NCBI Taxonomy" id="34097"/>
    <lineage>
        <taxon>Bacteria</taxon>
        <taxon>Pseudomonadati</taxon>
        <taxon>Spirochaetota</taxon>
        <taxon>Spirochaetia</taxon>
        <taxon>Brevinematales</taxon>
        <taxon>Brevinemataceae</taxon>
        <taxon>Brevinema</taxon>
    </lineage>
</organism>
<keyword evidence="3 4" id="KW-0975">Bacterial flagellum</keyword>
<keyword evidence="8" id="KW-0966">Cell projection</keyword>
<keyword evidence="9" id="KW-1185">Reference proteome</keyword>
<dbReference type="AlphaFoldDB" id="A0A1I1EGM9"/>
<dbReference type="Proteomes" id="UP000240042">
    <property type="component" value="Unassembled WGS sequence"/>
</dbReference>
<dbReference type="OrthoDB" id="9804559at2"/>
<evidence type="ECO:0000256" key="3">
    <source>
        <dbReference type="ARBA" id="ARBA00023143"/>
    </source>
</evidence>
<dbReference type="InterPro" id="IPR001444">
    <property type="entry name" value="Flag_bb_rod_N"/>
</dbReference>